<dbReference type="Proteomes" id="UP000712673">
    <property type="component" value="Unassembled WGS sequence"/>
</dbReference>
<dbReference type="InterPro" id="IPR025194">
    <property type="entry name" value="RodZ-like_C"/>
</dbReference>
<reference evidence="3" key="1">
    <citation type="submission" date="2019-03" db="EMBL/GenBank/DDBJ databases">
        <title>Lake Tanganyika Metagenome-Assembled Genomes (MAGs).</title>
        <authorList>
            <person name="Tran P."/>
        </authorList>
    </citation>
    <scope>NUCLEOTIDE SEQUENCE</scope>
    <source>
        <strain evidence="3">K_DeepCast_65m_m2_066</strain>
    </source>
</reference>
<sequence>MQVGSDSLGSYLRQERERQRLSLHDVAAATKIQLKFLEALERDAYEQLPAPPFVVGFLRAYAQCIALDPDPVLAAYRALHRAPEPQEVAPRPEPLPEPSWPRRRLVRLGAFVVAGSLVAGVVFYEVRRGQPARQTVTSFPATLPEPAVPVAPPARPILPTPARNESVPPPATVAPAAPGLSGARVESSAPSLAPAEATSPAVPAAPSGATVAHARGPSEAAGSLVLQATAVSDTWLQVEIDGEKRQPLLLASGKSVQWEAQDRFRLTVGNAKGTRLALNGQDIPLQSGRSNVVRDFLLTRALLQ</sequence>
<dbReference type="Pfam" id="PF13413">
    <property type="entry name" value="HTH_25"/>
    <property type="match status" value="1"/>
</dbReference>
<proteinExistence type="predicted"/>
<gene>
    <name evidence="3" type="ORF">FJZ47_22600</name>
</gene>
<dbReference type="GO" id="GO:0003677">
    <property type="term" value="F:DNA binding"/>
    <property type="evidence" value="ECO:0007669"/>
    <property type="project" value="InterPro"/>
</dbReference>
<dbReference type="InterPro" id="IPR010982">
    <property type="entry name" value="Lambda_DNA-bd_dom_sf"/>
</dbReference>
<dbReference type="PANTHER" id="PTHR34475:SF1">
    <property type="entry name" value="CYTOSKELETON PROTEIN RODZ"/>
    <property type="match status" value="1"/>
</dbReference>
<dbReference type="PANTHER" id="PTHR34475">
    <property type="match status" value="1"/>
</dbReference>
<feature type="domain" description="Cytoskeleton protein RodZ-like C-terminal" evidence="2">
    <location>
        <begin position="229"/>
        <end position="296"/>
    </location>
</feature>
<evidence type="ECO:0000313" key="3">
    <source>
        <dbReference type="EMBL" id="MBM3226564.1"/>
    </source>
</evidence>
<protein>
    <submittedName>
        <fullName evidence="3">Helix-turn-helix domain-containing protein</fullName>
    </submittedName>
</protein>
<evidence type="ECO:0000313" key="4">
    <source>
        <dbReference type="Proteomes" id="UP000712673"/>
    </source>
</evidence>
<feature type="compositionally biased region" description="Low complexity" evidence="1">
    <location>
        <begin position="187"/>
        <end position="201"/>
    </location>
</feature>
<dbReference type="Gene3D" id="1.10.260.40">
    <property type="entry name" value="lambda repressor-like DNA-binding domains"/>
    <property type="match status" value="1"/>
</dbReference>
<evidence type="ECO:0000256" key="1">
    <source>
        <dbReference type="SAM" id="MobiDB-lite"/>
    </source>
</evidence>
<dbReference type="InterPro" id="IPR050400">
    <property type="entry name" value="Bact_Cytoskel_RodZ"/>
</dbReference>
<dbReference type="AlphaFoldDB" id="A0A937W3Y2"/>
<accession>A0A937W3Y2</accession>
<dbReference type="Pfam" id="PF13464">
    <property type="entry name" value="RodZ_C"/>
    <property type="match status" value="1"/>
</dbReference>
<evidence type="ECO:0000259" key="2">
    <source>
        <dbReference type="Pfam" id="PF13464"/>
    </source>
</evidence>
<comment type="caution">
    <text evidence="3">The sequence shown here is derived from an EMBL/GenBank/DDBJ whole genome shotgun (WGS) entry which is preliminary data.</text>
</comment>
<name>A0A937W3Y2_UNCTE</name>
<dbReference type="EMBL" id="VGLS01000956">
    <property type="protein sequence ID" value="MBM3226564.1"/>
    <property type="molecule type" value="Genomic_DNA"/>
</dbReference>
<organism evidence="3 4">
    <name type="scientific">Tectimicrobiota bacterium</name>
    <dbReference type="NCBI Taxonomy" id="2528274"/>
    <lineage>
        <taxon>Bacteria</taxon>
        <taxon>Pseudomonadati</taxon>
        <taxon>Nitrospinota/Tectimicrobiota group</taxon>
        <taxon>Candidatus Tectimicrobiota</taxon>
    </lineage>
</organism>
<feature type="region of interest" description="Disordered" evidence="1">
    <location>
        <begin position="159"/>
        <end position="214"/>
    </location>
</feature>